<name>A0A8H4EYE6_MUCCL</name>
<feature type="domain" description="DH" evidence="2">
    <location>
        <begin position="385"/>
        <end position="584"/>
    </location>
</feature>
<organism evidence="3 4">
    <name type="scientific">Mucor circinelloides f. lusitanicus</name>
    <name type="common">Mucor racemosus var. lusitanicus</name>
    <dbReference type="NCBI Taxonomy" id="29924"/>
    <lineage>
        <taxon>Eukaryota</taxon>
        <taxon>Fungi</taxon>
        <taxon>Fungi incertae sedis</taxon>
        <taxon>Mucoromycota</taxon>
        <taxon>Mucoromycotina</taxon>
        <taxon>Mucoromycetes</taxon>
        <taxon>Mucorales</taxon>
        <taxon>Mucorineae</taxon>
        <taxon>Mucoraceae</taxon>
        <taxon>Mucor</taxon>
    </lineage>
</organism>
<evidence type="ECO:0000259" key="2">
    <source>
        <dbReference type="PROSITE" id="PS50010"/>
    </source>
</evidence>
<comment type="caution">
    <text evidence="3">The sequence shown here is derived from an EMBL/GenBank/DDBJ whole genome shotgun (WGS) entry which is preliminary data.</text>
</comment>
<feature type="region of interest" description="Disordered" evidence="1">
    <location>
        <begin position="278"/>
        <end position="301"/>
    </location>
</feature>
<sequence>MESIIDKVEKLEIDTLNIAKWSDSEETTKEPLTPVSIDFNPLPLDVSMATPPIKQHTRSASAIYEYAIDSSHPYHHSSPDLKHDVQQNASHNKKKWFQLPRMNLKRQQSTPPRRGFGGLKAGLVEPPEPPPQLLFNLGWSTSLKVPTTLWEDDVKQSASTPVTPVVSRRSSGVYSDTIFSTECNTTRHKKSSSSVSSLSTIVPEQQDNHTPAQLEKDMLAVRRLSCPNYNYQEDGFLDEAGNTASKSKSRSTGTKLFSVIPIHQRPNLKRGISTESVLYHSSPSSSSSSSAVTTPPPSPPLSKNSADYKILLFSVYAPDTNELVLNFRNIQPRTVKLKRRCNLKSEQKALHEWQTQLLTRLKHSFSVQHRDNAISPAKKARYFLTRRFILQEFYTTEITFWNQLNFSKVMFCDPLKLALERGSISARPTDMDWFANLHDLMAFSSTLIRRLRQFQVDKIPCKEHLNDPNCQTDQVNIGLVLREMTESMVTFLRCALDYKSNKKLMDQRKTNKAYALYKEKLALRKETRQFTLGDYLIIPIQRVTRFGLLLADLEKHTEPTHPDYRNIKISLCIIQSLASAMNAVQN</sequence>
<evidence type="ECO:0000313" key="4">
    <source>
        <dbReference type="Proteomes" id="UP000469890"/>
    </source>
</evidence>
<accession>A0A8H4EYE6</accession>
<dbReference type="InterPro" id="IPR000219">
    <property type="entry name" value="DH_dom"/>
</dbReference>
<dbReference type="PANTHER" id="PTHR12673:SF159">
    <property type="entry name" value="LD03170P"/>
    <property type="match status" value="1"/>
</dbReference>
<feature type="compositionally biased region" description="Low complexity" evidence="1">
    <location>
        <begin position="281"/>
        <end position="293"/>
    </location>
</feature>
<gene>
    <name evidence="3" type="ORF">FB192DRAFT_1461464</name>
</gene>
<dbReference type="GO" id="GO:0005085">
    <property type="term" value="F:guanyl-nucleotide exchange factor activity"/>
    <property type="evidence" value="ECO:0007669"/>
    <property type="project" value="InterPro"/>
</dbReference>
<dbReference type="GO" id="GO:0035556">
    <property type="term" value="P:intracellular signal transduction"/>
    <property type="evidence" value="ECO:0007669"/>
    <property type="project" value="InterPro"/>
</dbReference>
<dbReference type="PANTHER" id="PTHR12673">
    <property type="entry name" value="FACIOGENITAL DYSPLASIA PROTEIN"/>
    <property type="match status" value="1"/>
</dbReference>
<dbReference type="PROSITE" id="PS50010">
    <property type="entry name" value="DH_2"/>
    <property type="match status" value="1"/>
</dbReference>
<dbReference type="AlphaFoldDB" id="A0A8H4EYE6"/>
<dbReference type="SUPFAM" id="SSF48065">
    <property type="entry name" value="DBL homology domain (DH-domain)"/>
    <property type="match status" value="1"/>
</dbReference>
<dbReference type="InterPro" id="IPR001331">
    <property type="entry name" value="GDS_CDC24_CS"/>
</dbReference>
<protein>
    <submittedName>
        <fullName evidence="3">Dbl homology domain-containing protein</fullName>
    </submittedName>
</protein>
<reference evidence="3 4" key="1">
    <citation type="submission" date="2019-09" db="EMBL/GenBank/DDBJ databases">
        <authorList>
            <consortium name="DOE Joint Genome Institute"/>
            <person name="Mondo S.J."/>
            <person name="Navarro-Mendoza M.I."/>
            <person name="Perez-Arques C."/>
            <person name="Panchal S."/>
            <person name="Nicolas F.E."/>
            <person name="Ganguly P."/>
            <person name="Pangilinan J."/>
            <person name="Grigoriev I."/>
            <person name="Heitman J."/>
            <person name="Sanya K."/>
            <person name="Garre V."/>
        </authorList>
    </citation>
    <scope>NUCLEOTIDE SEQUENCE [LARGE SCALE GENOMIC DNA]</scope>
    <source>
        <strain evidence="3 4">MU402</strain>
    </source>
</reference>
<dbReference type="PROSITE" id="PS00741">
    <property type="entry name" value="DH_1"/>
    <property type="match status" value="1"/>
</dbReference>
<dbReference type="Gene3D" id="1.20.900.10">
    <property type="entry name" value="Dbl homology (DH) domain"/>
    <property type="match status" value="1"/>
</dbReference>
<dbReference type="SMART" id="SM00325">
    <property type="entry name" value="RhoGEF"/>
    <property type="match status" value="1"/>
</dbReference>
<evidence type="ECO:0000256" key="1">
    <source>
        <dbReference type="SAM" id="MobiDB-lite"/>
    </source>
</evidence>
<dbReference type="InterPro" id="IPR051092">
    <property type="entry name" value="FYVE_RhoGEF_PH"/>
</dbReference>
<dbReference type="GO" id="GO:0005737">
    <property type="term" value="C:cytoplasm"/>
    <property type="evidence" value="ECO:0007669"/>
    <property type="project" value="TreeGrafter"/>
</dbReference>
<proteinExistence type="predicted"/>
<dbReference type="Pfam" id="PF00621">
    <property type="entry name" value="RhoGEF"/>
    <property type="match status" value="1"/>
</dbReference>
<evidence type="ECO:0000313" key="3">
    <source>
        <dbReference type="EMBL" id="KAF1799157.1"/>
    </source>
</evidence>
<dbReference type="Proteomes" id="UP000469890">
    <property type="component" value="Unassembled WGS sequence"/>
</dbReference>
<dbReference type="EMBL" id="JAAECE010000007">
    <property type="protein sequence ID" value="KAF1799157.1"/>
    <property type="molecule type" value="Genomic_DNA"/>
</dbReference>
<dbReference type="InterPro" id="IPR035899">
    <property type="entry name" value="DBL_dom_sf"/>
</dbReference>